<sequence>MNILEEIKKEHDQYRDLLEELADTDRRHTNERKEKFEELRREVKAHHEAEEHTLFERLQKEEEAKFEVLESIEEHHVLEDLLKKIEDTAEDDETWGPKLQVLKEILEHHMDEEEDEVFEKSKDLLSDDELESLREDFESKKSEEKDKM</sequence>
<evidence type="ECO:0000256" key="1">
    <source>
        <dbReference type="SAM" id="Coils"/>
    </source>
</evidence>
<keyword evidence="5" id="KW-1185">Reference proteome</keyword>
<organism evidence="4 5">
    <name type="scientific">Anaeromonas frigoriresistens</name>
    <dbReference type="NCBI Taxonomy" id="2683708"/>
    <lineage>
        <taxon>Bacteria</taxon>
        <taxon>Bacillati</taxon>
        <taxon>Bacillota</taxon>
        <taxon>Tissierellia</taxon>
        <taxon>Tissierellales</taxon>
        <taxon>Thermohalobacteraceae</taxon>
        <taxon>Anaeromonas</taxon>
    </lineage>
</organism>
<reference evidence="4" key="1">
    <citation type="submission" date="2019-12" db="EMBL/GenBank/DDBJ databases">
        <title>Clostridiaceae gen. nov. sp. nov., isolated from sediment in Xinjiang, China.</title>
        <authorList>
            <person name="Zhang R."/>
        </authorList>
    </citation>
    <scope>NUCLEOTIDE SEQUENCE</scope>
    <source>
        <strain evidence="4">D2Q-11</strain>
    </source>
</reference>
<protein>
    <submittedName>
        <fullName evidence="4">Hemerythrin domain-containing protein</fullName>
    </submittedName>
</protein>
<dbReference type="AlphaFoldDB" id="A0A942V269"/>
<dbReference type="InterPro" id="IPR012312">
    <property type="entry name" value="Hemerythrin-like"/>
</dbReference>
<evidence type="ECO:0000313" key="4">
    <source>
        <dbReference type="EMBL" id="MBS4538622.1"/>
    </source>
</evidence>
<evidence type="ECO:0000313" key="5">
    <source>
        <dbReference type="Proteomes" id="UP000724672"/>
    </source>
</evidence>
<gene>
    <name evidence="4" type="ORF">GOQ27_09110</name>
</gene>
<dbReference type="Proteomes" id="UP000724672">
    <property type="component" value="Unassembled WGS sequence"/>
</dbReference>
<dbReference type="Pfam" id="PF01814">
    <property type="entry name" value="Hemerythrin"/>
    <property type="match status" value="1"/>
</dbReference>
<feature type="domain" description="Hemerythrin-like" evidence="3">
    <location>
        <begin position="3"/>
        <end position="120"/>
    </location>
</feature>
<comment type="caution">
    <text evidence="4">The sequence shown here is derived from an EMBL/GenBank/DDBJ whole genome shotgun (WGS) entry which is preliminary data.</text>
</comment>
<dbReference type="EMBL" id="WSFT01000036">
    <property type="protein sequence ID" value="MBS4538622.1"/>
    <property type="molecule type" value="Genomic_DNA"/>
</dbReference>
<evidence type="ECO:0000259" key="3">
    <source>
        <dbReference type="Pfam" id="PF01814"/>
    </source>
</evidence>
<dbReference type="RefSeq" id="WP_203366543.1">
    <property type="nucleotide sequence ID" value="NZ_WSFT01000036.1"/>
</dbReference>
<dbReference type="Gene3D" id="1.20.120.520">
    <property type="entry name" value="nmb1532 protein domain like"/>
    <property type="match status" value="1"/>
</dbReference>
<accession>A0A942V269</accession>
<proteinExistence type="predicted"/>
<feature type="compositionally biased region" description="Basic and acidic residues" evidence="2">
    <location>
        <begin position="118"/>
        <end position="148"/>
    </location>
</feature>
<keyword evidence="1" id="KW-0175">Coiled coil</keyword>
<evidence type="ECO:0000256" key="2">
    <source>
        <dbReference type="SAM" id="MobiDB-lite"/>
    </source>
</evidence>
<dbReference type="PANTHER" id="PTHR35585">
    <property type="entry name" value="HHE DOMAIN PROTEIN (AFU_ORTHOLOGUE AFUA_4G00730)"/>
    <property type="match status" value="1"/>
</dbReference>
<dbReference type="PANTHER" id="PTHR35585:SF1">
    <property type="entry name" value="HHE DOMAIN PROTEIN (AFU_ORTHOLOGUE AFUA_4G00730)"/>
    <property type="match status" value="1"/>
</dbReference>
<feature type="region of interest" description="Disordered" evidence="2">
    <location>
        <begin position="111"/>
        <end position="148"/>
    </location>
</feature>
<feature type="coiled-coil region" evidence="1">
    <location>
        <begin position="4"/>
        <end position="34"/>
    </location>
</feature>
<name>A0A942V269_9FIRM</name>